<reference evidence="5" key="1">
    <citation type="submission" date="2017-05" db="EMBL/GenBank/DDBJ databases">
        <authorList>
            <person name="Varghese N."/>
            <person name="Submissions S."/>
        </authorList>
    </citation>
    <scope>NUCLEOTIDE SEQUENCE</scope>
    <source>
        <strain evidence="5">DSM 45262</strain>
    </source>
</reference>
<keyword evidence="3" id="KW-0472">Membrane</keyword>
<comment type="subcellular location">
    <subcellularLocation>
        <location evidence="1">Endomembrane system</location>
        <topology evidence="1">Multi-pass membrane protein</topology>
    </subcellularLocation>
</comment>
<evidence type="ECO:0000256" key="1">
    <source>
        <dbReference type="ARBA" id="ARBA00004127"/>
    </source>
</evidence>
<proteinExistence type="inferred from homology"/>
<evidence type="ECO:0000313" key="5">
    <source>
        <dbReference type="EMBL" id="SMP14992.1"/>
    </source>
</evidence>
<feature type="transmembrane region" description="Helical" evidence="3">
    <location>
        <begin position="32"/>
        <end position="54"/>
    </location>
</feature>
<comment type="caution">
    <text evidence="5">The sequence shown here is derived from an EMBL/GenBank/DDBJ whole genome shotgun (WGS) entry which is preliminary data.</text>
</comment>
<dbReference type="GO" id="GO:0016020">
    <property type="term" value="C:membrane"/>
    <property type="evidence" value="ECO:0007669"/>
    <property type="project" value="InterPro"/>
</dbReference>
<dbReference type="PANTHER" id="PTHR22911">
    <property type="entry name" value="ACYL-MALONYL CONDENSING ENZYME-RELATED"/>
    <property type="match status" value="1"/>
</dbReference>
<evidence type="ECO:0000256" key="2">
    <source>
        <dbReference type="ARBA" id="ARBA00007362"/>
    </source>
</evidence>
<dbReference type="InterPro" id="IPR037185">
    <property type="entry name" value="EmrE-like"/>
</dbReference>
<protein>
    <submittedName>
        <fullName evidence="5">Permease of the drug/metabolite transporter (DMT) superfamily</fullName>
    </submittedName>
</protein>
<feature type="transmembrane region" description="Helical" evidence="3">
    <location>
        <begin position="66"/>
        <end position="86"/>
    </location>
</feature>
<keyword evidence="6" id="KW-1185">Reference proteome</keyword>
<sequence>MNPSRAGVFLLLALGVVAFSFSGIFIKWSSAPASVLATHRLSLTALLMLPWVWRERAGLVSLTGKDWVRLSLSGFFLSLHFLFWMSSFHYTSVASAMIFLNLTPLLVAAGAFLMFKEKYPARAFWGMGLALVGTGLVVGGDFAWTLTALWGDVLSFLGAVAVAIHMLLGQNLRQRISSTVYSFVVFVVATLVLAGYNVVLGVPLFSYPAEEWGIFFLLAAVPTVFGHLLFNWLLKFTKAVTIQMAVLGEPVGTVLLAAWLLDEAVIWSQLVGGLLSIVGIVWFIRAQARSEEDGKFQTAA</sequence>
<evidence type="ECO:0000256" key="3">
    <source>
        <dbReference type="SAM" id="Phobius"/>
    </source>
</evidence>
<dbReference type="SUPFAM" id="SSF103481">
    <property type="entry name" value="Multidrug resistance efflux transporter EmrE"/>
    <property type="match status" value="2"/>
</dbReference>
<dbReference type="InterPro" id="IPR000620">
    <property type="entry name" value="EamA_dom"/>
</dbReference>
<name>A0AA45WN07_9BACL</name>
<dbReference type="RefSeq" id="WP_284724139.1">
    <property type="nucleotide sequence ID" value="NZ_FXTU01000002.1"/>
</dbReference>
<dbReference type="PANTHER" id="PTHR22911:SF76">
    <property type="entry name" value="EAMA DOMAIN-CONTAINING PROTEIN"/>
    <property type="match status" value="1"/>
</dbReference>
<dbReference type="AlphaFoldDB" id="A0AA45WN07"/>
<dbReference type="EMBL" id="FXTU01000002">
    <property type="protein sequence ID" value="SMP14992.1"/>
    <property type="molecule type" value="Genomic_DNA"/>
</dbReference>
<feature type="transmembrane region" description="Helical" evidence="3">
    <location>
        <begin position="92"/>
        <end position="115"/>
    </location>
</feature>
<feature type="transmembrane region" description="Helical" evidence="3">
    <location>
        <begin position="122"/>
        <end position="143"/>
    </location>
</feature>
<comment type="similarity">
    <text evidence="2">Belongs to the EamA transporter family.</text>
</comment>
<feature type="transmembrane region" description="Helical" evidence="3">
    <location>
        <begin position="266"/>
        <end position="284"/>
    </location>
</feature>
<keyword evidence="3" id="KW-0812">Transmembrane</keyword>
<feature type="transmembrane region" description="Helical" evidence="3">
    <location>
        <begin position="180"/>
        <end position="200"/>
    </location>
</feature>
<organism evidence="5 6">
    <name type="scientific">Laceyella tengchongensis</name>
    <dbReference type="NCBI Taxonomy" id="574699"/>
    <lineage>
        <taxon>Bacteria</taxon>
        <taxon>Bacillati</taxon>
        <taxon>Bacillota</taxon>
        <taxon>Bacilli</taxon>
        <taxon>Bacillales</taxon>
        <taxon>Thermoactinomycetaceae</taxon>
        <taxon>Laceyella</taxon>
    </lineage>
</organism>
<keyword evidence="3" id="KW-1133">Transmembrane helix</keyword>
<gene>
    <name evidence="5" type="ORF">SAMN06265361_102658</name>
</gene>
<evidence type="ECO:0000259" key="4">
    <source>
        <dbReference type="Pfam" id="PF00892"/>
    </source>
</evidence>
<feature type="transmembrane region" description="Helical" evidence="3">
    <location>
        <begin position="149"/>
        <end position="168"/>
    </location>
</feature>
<feature type="transmembrane region" description="Helical" evidence="3">
    <location>
        <begin position="240"/>
        <end position="260"/>
    </location>
</feature>
<feature type="domain" description="EamA" evidence="4">
    <location>
        <begin position="149"/>
        <end position="283"/>
    </location>
</feature>
<feature type="domain" description="EamA" evidence="4">
    <location>
        <begin position="10"/>
        <end position="138"/>
    </location>
</feature>
<feature type="transmembrane region" description="Helical" evidence="3">
    <location>
        <begin position="212"/>
        <end position="233"/>
    </location>
</feature>
<accession>A0AA45WN07</accession>
<evidence type="ECO:0000313" key="6">
    <source>
        <dbReference type="Proteomes" id="UP001157946"/>
    </source>
</evidence>
<dbReference type="Proteomes" id="UP001157946">
    <property type="component" value="Unassembled WGS sequence"/>
</dbReference>
<dbReference type="Pfam" id="PF00892">
    <property type="entry name" value="EamA"/>
    <property type="match status" value="2"/>
</dbReference>